<protein>
    <recommendedName>
        <fullName evidence="1">Nitroreductase domain-containing protein</fullName>
    </recommendedName>
</protein>
<accession>A0A261R5T4</accession>
<dbReference type="Proteomes" id="UP000216857">
    <property type="component" value="Unassembled WGS sequence"/>
</dbReference>
<evidence type="ECO:0000313" key="2">
    <source>
        <dbReference type="EMBL" id="OZI20311.1"/>
    </source>
</evidence>
<dbReference type="Pfam" id="PF00881">
    <property type="entry name" value="Nitroreductase"/>
    <property type="match status" value="1"/>
</dbReference>
<dbReference type="SUPFAM" id="SSF55469">
    <property type="entry name" value="FMN-dependent nitroreductase-like"/>
    <property type="match status" value="1"/>
</dbReference>
<comment type="caution">
    <text evidence="2">The sequence shown here is derived from an EMBL/GenBank/DDBJ whole genome shotgun (WGS) entry which is preliminary data.</text>
</comment>
<feature type="domain" description="Nitroreductase" evidence="1">
    <location>
        <begin position="56"/>
        <end position="209"/>
    </location>
</feature>
<evidence type="ECO:0000259" key="1">
    <source>
        <dbReference type="Pfam" id="PF00881"/>
    </source>
</evidence>
<gene>
    <name evidence="2" type="ORF">CAL26_22530</name>
</gene>
<evidence type="ECO:0000313" key="3">
    <source>
        <dbReference type="Proteomes" id="UP000216857"/>
    </source>
</evidence>
<dbReference type="Gene3D" id="3.40.109.10">
    <property type="entry name" value="NADH Oxidase"/>
    <property type="match status" value="1"/>
</dbReference>
<dbReference type="InterPro" id="IPR000415">
    <property type="entry name" value="Nitroreductase-like"/>
</dbReference>
<dbReference type="OrthoDB" id="9804207at2"/>
<dbReference type="GO" id="GO:0016491">
    <property type="term" value="F:oxidoreductase activity"/>
    <property type="evidence" value="ECO:0007669"/>
    <property type="project" value="InterPro"/>
</dbReference>
<dbReference type="AlphaFoldDB" id="A0A261R5T4"/>
<name>A0A261R5T4_9BORD</name>
<reference evidence="2" key="1">
    <citation type="submission" date="2017-05" db="EMBL/GenBank/DDBJ databases">
        <title>Complete and WGS of Bordetella genogroups.</title>
        <authorList>
            <person name="Spilker T."/>
            <person name="Lipuma J."/>
        </authorList>
    </citation>
    <scope>NUCLEOTIDE SEQUENCE</scope>
    <source>
        <strain evidence="2">AU21707</strain>
    </source>
</reference>
<keyword evidence="3" id="KW-1185">Reference proteome</keyword>
<dbReference type="EMBL" id="NEVJ01000003">
    <property type="protein sequence ID" value="OZI20311.1"/>
    <property type="molecule type" value="Genomic_DNA"/>
</dbReference>
<dbReference type="PANTHER" id="PTHR43821:SF1">
    <property type="entry name" value="NAD(P)H NITROREDUCTASE YDJA-RELATED"/>
    <property type="match status" value="1"/>
</dbReference>
<dbReference type="InterPro" id="IPR052530">
    <property type="entry name" value="NAD(P)H_nitroreductase"/>
</dbReference>
<dbReference type="PANTHER" id="PTHR43821">
    <property type="entry name" value="NAD(P)H NITROREDUCTASE YDJA-RELATED"/>
    <property type="match status" value="1"/>
</dbReference>
<organism evidence="2 3">
    <name type="scientific">Bordetella genomosp. 9</name>
    <dbReference type="NCBI Taxonomy" id="1416803"/>
    <lineage>
        <taxon>Bacteria</taxon>
        <taxon>Pseudomonadati</taxon>
        <taxon>Pseudomonadota</taxon>
        <taxon>Betaproteobacteria</taxon>
        <taxon>Burkholderiales</taxon>
        <taxon>Alcaligenaceae</taxon>
        <taxon>Bordetella</taxon>
    </lineage>
</organism>
<sequence>MCCKGMYHWHASKIYFNSRPRNIPGCPSMNTDLSPRVAPMAAGDDALAAGFHAVVAARRSIYAYEQKPVPRRLVEAAIADAIQAPNHHRTEPWRFHVFAGEGRARLAAAYEAAAARVNRDVAKAIQRAYDAPVMIVAVCMPAMGNPKVSEAEERYAVAAAVQTLMLSLAASGVDTLLTTGELAESPEVRALLGLEGSDARLMGVINVGYRNPERPARPRPPMNPAAFTTWCEAS</sequence>
<dbReference type="InterPro" id="IPR029479">
    <property type="entry name" value="Nitroreductase"/>
</dbReference>
<proteinExistence type="predicted"/>